<gene>
    <name evidence="3" type="ORF">RHGRI_010297</name>
</gene>
<dbReference type="Proteomes" id="UP000823749">
    <property type="component" value="Chromosome 4"/>
</dbReference>
<dbReference type="InterPro" id="IPR050905">
    <property type="entry name" value="Plant_NBS-LRR"/>
</dbReference>
<dbReference type="PANTHER" id="PTHR33463">
    <property type="entry name" value="NB-ARC DOMAIN-CONTAINING PROTEIN-RELATED"/>
    <property type="match status" value="1"/>
</dbReference>
<accession>A0AAV6KHY5</accession>
<dbReference type="InterPro" id="IPR032675">
    <property type="entry name" value="LRR_dom_sf"/>
</dbReference>
<protein>
    <recommendedName>
        <fullName evidence="2">Disease resistance protein At4g27190-like leucine-rich repeats domain-containing protein</fullName>
    </recommendedName>
</protein>
<reference evidence="3" key="1">
    <citation type="submission" date="2020-08" db="EMBL/GenBank/DDBJ databases">
        <title>Plant Genome Project.</title>
        <authorList>
            <person name="Zhang R.-G."/>
        </authorList>
    </citation>
    <scope>NUCLEOTIDE SEQUENCE</scope>
    <source>
        <strain evidence="3">WSP0</strain>
        <tissue evidence="3">Leaf</tissue>
    </source>
</reference>
<sequence length="606" mass="67954">MFRGLSDNLEFPRLQLLRLESDDKCCIESPESLYQGMKELKVVAISRMEIPSLPPSLRCLANLQTLSLSDCNLSHTDSSVIGGLMNLEILSFTGSNIKELPREIGNLTRLKLIDLLRCAGTRIPHGVLTSLLKLEELYIGKSFTGWDVVEEGKDLLLTNACIAELASLPNLVALDINDALSSIEELDLDNVEDLREIWPGDLQAKLTEIEVNYCHKLSNILFPSNLIECMEKLERLDVGSCESVEVAFDLGELNIGGEGNGNIAIAIFPCLASLTLTELPKLRHVWENYPSRISQGFQNLKSLYVSDYGSLRILVSPFVAKLLVNLKELDIRACEAMEAIIGWEEEEVDDGIRTIVFPQLTSLSLRNLQLLMMSFCPQSCTFQGSLLKDDALTSIEELHLKIVEDLREICPRDLQAKLRDALSSIEELDLDNVEDLREIWLGDLQAKLREIKVLNYDKWSSILFPSNLIECMEKLEQLDICWCGSVEVAFDLGELNIGGEGNGNRAIAIFPCLAIFRIFDLPNLRILVSLFVARLLVNLKELDIRACEAMEAIIDWEEEEVDDGIRTIVFPQLTSLSLKNLQLLSFCPQSCTFQGSLLKEVQSRLS</sequence>
<evidence type="ECO:0000313" key="4">
    <source>
        <dbReference type="Proteomes" id="UP000823749"/>
    </source>
</evidence>
<dbReference type="AlphaFoldDB" id="A0AAV6KHY5"/>
<evidence type="ECO:0000313" key="3">
    <source>
        <dbReference type="EMBL" id="KAG5552145.1"/>
    </source>
</evidence>
<keyword evidence="4" id="KW-1185">Reference proteome</keyword>
<keyword evidence="1" id="KW-0611">Plant defense</keyword>
<feature type="domain" description="Disease resistance protein At4g27190-like leucine-rich repeats" evidence="2">
    <location>
        <begin position="425"/>
        <end position="525"/>
    </location>
</feature>
<comment type="caution">
    <text evidence="3">The sequence shown here is derived from an EMBL/GenBank/DDBJ whole genome shotgun (WGS) entry which is preliminary data.</text>
</comment>
<feature type="domain" description="Disease resistance protein At4g27190-like leucine-rich repeats" evidence="2">
    <location>
        <begin position="183"/>
        <end position="335"/>
    </location>
</feature>
<dbReference type="Pfam" id="PF23247">
    <property type="entry name" value="LRR_RPS2"/>
    <property type="match status" value="2"/>
</dbReference>
<dbReference type="Gene3D" id="3.80.10.10">
    <property type="entry name" value="Ribonuclease Inhibitor"/>
    <property type="match status" value="3"/>
</dbReference>
<evidence type="ECO:0000256" key="1">
    <source>
        <dbReference type="ARBA" id="ARBA00022821"/>
    </source>
</evidence>
<organism evidence="3 4">
    <name type="scientific">Rhododendron griersonianum</name>
    <dbReference type="NCBI Taxonomy" id="479676"/>
    <lineage>
        <taxon>Eukaryota</taxon>
        <taxon>Viridiplantae</taxon>
        <taxon>Streptophyta</taxon>
        <taxon>Embryophyta</taxon>
        <taxon>Tracheophyta</taxon>
        <taxon>Spermatophyta</taxon>
        <taxon>Magnoliopsida</taxon>
        <taxon>eudicotyledons</taxon>
        <taxon>Gunneridae</taxon>
        <taxon>Pentapetalae</taxon>
        <taxon>asterids</taxon>
        <taxon>Ericales</taxon>
        <taxon>Ericaceae</taxon>
        <taxon>Ericoideae</taxon>
        <taxon>Rhodoreae</taxon>
        <taxon>Rhododendron</taxon>
    </lineage>
</organism>
<dbReference type="EMBL" id="JACTNZ010000004">
    <property type="protein sequence ID" value="KAG5552145.1"/>
    <property type="molecule type" value="Genomic_DNA"/>
</dbReference>
<evidence type="ECO:0000259" key="2">
    <source>
        <dbReference type="Pfam" id="PF23247"/>
    </source>
</evidence>
<proteinExistence type="predicted"/>
<dbReference type="PANTHER" id="PTHR33463:SF209">
    <property type="entry name" value="DISEASE RESISTANCE PROTEIN RPS2-LIKE"/>
    <property type="match status" value="1"/>
</dbReference>
<dbReference type="InterPro" id="IPR057135">
    <property type="entry name" value="At4g27190-like_LRR"/>
</dbReference>
<dbReference type="SUPFAM" id="SSF52058">
    <property type="entry name" value="L domain-like"/>
    <property type="match status" value="2"/>
</dbReference>
<name>A0AAV6KHY5_9ERIC</name>